<evidence type="ECO:0008006" key="5">
    <source>
        <dbReference type="Google" id="ProtNLM"/>
    </source>
</evidence>
<evidence type="ECO:0000313" key="4">
    <source>
        <dbReference type="Proteomes" id="UP000681343"/>
    </source>
</evidence>
<evidence type="ECO:0000256" key="2">
    <source>
        <dbReference type="SAM" id="Phobius"/>
    </source>
</evidence>
<dbReference type="AlphaFoldDB" id="A0A810Q5W9"/>
<sequence length="236" mass="26342">MKKTIVHRSAAPFYTAAAAWAVYALAFPLYKVGHFVIAAVVTLAVFFVSRCIWKDKKEVIEVEPEPVRTGNEALDKMIADGQLALKEMRRLDDAIDDEVISGQIRQLEELSKKIFEVVQQKPEKLPQIRKFMGYYLPTTLKLLNAYHRMDSQGVSGGNIGGTMERVENIMGTIVTAFERQLDALFGAEALDISTDITVLENMMAREGLAEDAVHHTVNEEKDSKTEPTDGGIQLEL</sequence>
<protein>
    <recommendedName>
        <fullName evidence="5">5-bromo-4-chloroindolyl phosphate hydrolysis protein</fullName>
    </recommendedName>
</protein>
<dbReference type="Pfam" id="PF10112">
    <property type="entry name" value="Halogen_Hydrol"/>
    <property type="match status" value="1"/>
</dbReference>
<dbReference type="EMBL" id="AP023416">
    <property type="protein sequence ID" value="BCK80063.1"/>
    <property type="molecule type" value="Genomic_DNA"/>
</dbReference>
<proteinExistence type="predicted"/>
<accession>A0A810Q5W9</accession>
<geneLocation type="plasmid" evidence="3 4">
    <name>pMM35_01</name>
</geneLocation>
<reference evidence="3" key="1">
    <citation type="submission" date="2020-09" db="EMBL/GenBank/DDBJ databases">
        <title>New species isolated from human feces.</title>
        <authorList>
            <person name="Kitahara M."/>
            <person name="Shigeno Y."/>
            <person name="Shime M."/>
            <person name="Matsumoto Y."/>
            <person name="Nakamura S."/>
            <person name="Motooka D."/>
            <person name="Fukuoka S."/>
            <person name="Nishikawa H."/>
            <person name="Benno Y."/>
        </authorList>
    </citation>
    <scope>NUCLEOTIDE SEQUENCE</scope>
    <source>
        <strain evidence="3">MM35</strain>
        <plasmid evidence="3">pMM35_01</plasmid>
    </source>
</reference>
<gene>
    <name evidence="3" type="ORF">MM35RIKEN_22550</name>
</gene>
<keyword evidence="2" id="KW-0472">Membrane</keyword>
<keyword evidence="3" id="KW-0614">Plasmid</keyword>
<dbReference type="RefSeq" id="WP_212821935.1">
    <property type="nucleotide sequence ID" value="NZ_AP023416.1"/>
</dbReference>
<feature type="region of interest" description="Disordered" evidence="1">
    <location>
        <begin position="214"/>
        <end position="236"/>
    </location>
</feature>
<evidence type="ECO:0000256" key="1">
    <source>
        <dbReference type="SAM" id="MobiDB-lite"/>
    </source>
</evidence>
<feature type="transmembrane region" description="Helical" evidence="2">
    <location>
        <begin position="35"/>
        <end position="53"/>
    </location>
</feature>
<dbReference type="InterPro" id="IPR018770">
    <property type="entry name" value="ChloroindolylP_hydrolase"/>
</dbReference>
<keyword evidence="2" id="KW-0812">Transmembrane</keyword>
<keyword evidence="4" id="KW-1185">Reference proteome</keyword>
<feature type="compositionally biased region" description="Basic and acidic residues" evidence="1">
    <location>
        <begin position="214"/>
        <end position="227"/>
    </location>
</feature>
<organism evidence="3 4">
    <name type="scientific">Vescimonas fastidiosa</name>
    <dbReference type="NCBI Taxonomy" id="2714353"/>
    <lineage>
        <taxon>Bacteria</taxon>
        <taxon>Bacillati</taxon>
        <taxon>Bacillota</taxon>
        <taxon>Clostridia</taxon>
        <taxon>Eubacteriales</taxon>
        <taxon>Oscillospiraceae</taxon>
        <taxon>Vescimonas</taxon>
    </lineage>
</organism>
<dbReference type="Proteomes" id="UP000681343">
    <property type="component" value="Plasmid pMM35_01"/>
</dbReference>
<name>A0A810Q5W9_9FIRM</name>
<feature type="transmembrane region" description="Helical" evidence="2">
    <location>
        <begin position="12"/>
        <end position="29"/>
    </location>
</feature>
<keyword evidence="2" id="KW-1133">Transmembrane helix</keyword>
<evidence type="ECO:0000313" key="3">
    <source>
        <dbReference type="EMBL" id="BCK80063.1"/>
    </source>
</evidence>
<dbReference type="KEGG" id="vfa:MM35RIKEN_22550"/>